<feature type="transmembrane region" description="Helical" evidence="1">
    <location>
        <begin position="58"/>
        <end position="77"/>
    </location>
</feature>
<sequence>MAFALVDASGAVQLKKKGPLSFVLSWILGLLFALSGPALMVSGFLIPETEADAGRWMTVAIGAVVACIGIPFTLAMWRGEFLERRYAAQLRAYGVRAEGEITATRPSSLGDESATALTLRVTGPGLAPYEVEYKTLDSGDYLIGARLDLLVDPNDPEIFAVPDDTPR</sequence>
<evidence type="ECO:0000313" key="3">
    <source>
        <dbReference type="Proteomes" id="UP001589890"/>
    </source>
</evidence>
<protein>
    <recommendedName>
        <fullName evidence="4">DUF3592 domain-containing protein</fullName>
    </recommendedName>
</protein>
<gene>
    <name evidence="2" type="ORF">ACFFGN_11315</name>
</gene>
<dbReference type="RefSeq" id="WP_380046245.1">
    <property type="nucleotide sequence ID" value="NZ_JBHLTC010000012.1"/>
</dbReference>
<evidence type="ECO:0000313" key="2">
    <source>
        <dbReference type="EMBL" id="MFC0624653.1"/>
    </source>
</evidence>
<keyword evidence="1" id="KW-1133">Transmembrane helix</keyword>
<name>A0ABV6QJ97_9ACTN</name>
<keyword evidence="1" id="KW-0472">Membrane</keyword>
<feature type="transmembrane region" description="Helical" evidence="1">
    <location>
        <begin position="23"/>
        <end position="46"/>
    </location>
</feature>
<proteinExistence type="predicted"/>
<reference evidence="2 3" key="1">
    <citation type="submission" date="2024-09" db="EMBL/GenBank/DDBJ databases">
        <authorList>
            <person name="Sun Q."/>
            <person name="Mori K."/>
        </authorList>
    </citation>
    <scope>NUCLEOTIDE SEQUENCE [LARGE SCALE GENOMIC DNA]</scope>
    <source>
        <strain evidence="2 3">CGMCC 1.15906</strain>
    </source>
</reference>
<dbReference type="Proteomes" id="UP001589890">
    <property type="component" value="Unassembled WGS sequence"/>
</dbReference>
<comment type="caution">
    <text evidence="2">The sequence shown here is derived from an EMBL/GenBank/DDBJ whole genome shotgun (WGS) entry which is preliminary data.</text>
</comment>
<organism evidence="2 3">
    <name type="scientific">Kribbella deserti</name>
    <dbReference type="NCBI Taxonomy" id="1926257"/>
    <lineage>
        <taxon>Bacteria</taxon>
        <taxon>Bacillati</taxon>
        <taxon>Actinomycetota</taxon>
        <taxon>Actinomycetes</taxon>
        <taxon>Propionibacteriales</taxon>
        <taxon>Kribbellaceae</taxon>
        <taxon>Kribbella</taxon>
    </lineage>
</organism>
<accession>A0ABV6QJ97</accession>
<dbReference type="EMBL" id="JBHLTC010000012">
    <property type="protein sequence ID" value="MFC0624653.1"/>
    <property type="molecule type" value="Genomic_DNA"/>
</dbReference>
<evidence type="ECO:0008006" key="4">
    <source>
        <dbReference type="Google" id="ProtNLM"/>
    </source>
</evidence>
<keyword evidence="1" id="KW-0812">Transmembrane</keyword>
<keyword evidence="3" id="KW-1185">Reference proteome</keyword>
<evidence type="ECO:0000256" key="1">
    <source>
        <dbReference type="SAM" id="Phobius"/>
    </source>
</evidence>